<dbReference type="Gene3D" id="3.30.70.270">
    <property type="match status" value="1"/>
</dbReference>
<dbReference type="PROSITE" id="PS50887">
    <property type="entry name" value="GGDEF"/>
    <property type="match status" value="1"/>
</dbReference>
<protein>
    <submittedName>
        <fullName evidence="5">Diguanylate cyclase (GGDEF)-like protein/PAS domain S-box-containing protein</fullName>
    </submittedName>
</protein>
<dbReference type="InterPro" id="IPR013656">
    <property type="entry name" value="PAS_4"/>
</dbReference>
<comment type="caution">
    <text evidence="5">The sequence shown here is derived from an EMBL/GenBank/DDBJ whole genome shotgun (WGS) entry which is preliminary data.</text>
</comment>
<accession>A0ABT9ZZC7</accession>
<dbReference type="InterPro" id="IPR052155">
    <property type="entry name" value="Biofilm_reg_signaling"/>
</dbReference>
<dbReference type="CDD" id="cd01949">
    <property type="entry name" value="GGDEF"/>
    <property type="match status" value="1"/>
</dbReference>
<sequence>MGEQKDIEWKHLQDRIRQLEDREKELSNKLRAKEALYEKILDSLPINIFLEDRAGRTVFVNQQTCLMNNQTKEELIGKTVFDFFPDYIAKYTRKRDLEVWDRQELITKEEPAGFQGKKTYMYCGKTIIKSDDDIEEDYLLGFSLDITERKQAEERVKHMAYHDALTGLPNRWYINSFLEESISNIDMGESFGVFLLDLDHFKVINDSLGHQAGDDLLKQVAERLQRVCDPDRILVRLGGDEFVILVPNVSIVEELSAISEYILRVMEEPFLLEGQQFNITTSIGVSLYPDHGKNIHTLIKNADIAMYHSKDDGRNGYEIFKFEMKKSAEKRLGMELLLRKAVFNDELVLHYQPKVGGDTGRPVGMEALIRWKRKDLGLISPAEFIQVAEETGIIVEIGEWVLREACTQCKKWHDEGMPLISISVNISAVQFYKQKLEKTIEEILRETGLEAQFLELELTESILMKQPEEAAETLRNLKALGVKISIDDFGKGFSSLSYLKHFPIDTIKIDKSFIFDCDIDKANQAIILAVITLAHNLELNVVAEGVEEAPQLMYLQSLQCDIVQGYYFSRPLEKKKAGEYLQQYFLQK</sequence>
<keyword evidence="6" id="KW-1185">Reference proteome</keyword>
<reference evidence="5 6" key="1">
    <citation type="submission" date="2023-07" db="EMBL/GenBank/DDBJ databases">
        <title>Genomic Encyclopedia of Type Strains, Phase IV (KMG-IV): sequencing the most valuable type-strain genomes for metagenomic binning, comparative biology and taxonomic classification.</title>
        <authorList>
            <person name="Goeker M."/>
        </authorList>
    </citation>
    <scope>NUCLEOTIDE SEQUENCE [LARGE SCALE GENOMIC DNA]</scope>
    <source>
        <strain evidence="5 6">DSM 9768</strain>
    </source>
</reference>
<dbReference type="CDD" id="cd00130">
    <property type="entry name" value="PAS"/>
    <property type="match status" value="1"/>
</dbReference>
<dbReference type="InterPro" id="IPR000014">
    <property type="entry name" value="PAS"/>
</dbReference>
<evidence type="ECO:0000313" key="6">
    <source>
        <dbReference type="Proteomes" id="UP001230005"/>
    </source>
</evidence>
<evidence type="ECO:0000256" key="1">
    <source>
        <dbReference type="SAM" id="Coils"/>
    </source>
</evidence>
<gene>
    <name evidence="5" type="ORF">J2S74_004019</name>
</gene>
<dbReference type="NCBIfam" id="TIGR00229">
    <property type="entry name" value="sensory_box"/>
    <property type="match status" value="1"/>
</dbReference>
<dbReference type="PROSITE" id="PS50112">
    <property type="entry name" value="PAS"/>
    <property type="match status" value="1"/>
</dbReference>
<dbReference type="SMART" id="SM00267">
    <property type="entry name" value="GGDEF"/>
    <property type="match status" value="1"/>
</dbReference>
<name>A0ABT9ZZC7_9BACI</name>
<dbReference type="Pfam" id="PF00563">
    <property type="entry name" value="EAL"/>
    <property type="match status" value="1"/>
</dbReference>
<dbReference type="Gene3D" id="3.20.20.450">
    <property type="entry name" value="EAL domain"/>
    <property type="match status" value="1"/>
</dbReference>
<evidence type="ECO:0000259" key="4">
    <source>
        <dbReference type="PROSITE" id="PS50887"/>
    </source>
</evidence>
<dbReference type="PANTHER" id="PTHR44757">
    <property type="entry name" value="DIGUANYLATE CYCLASE DGCP"/>
    <property type="match status" value="1"/>
</dbReference>
<dbReference type="PANTHER" id="PTHR44757:SF2">
    <property type="entry name" value="BIOFILM ARCHITECTURE MAINTENANCE PROTEIN MBAA"/>
    <property type="match status" value="1"/>
</dbReference>
<feature type="domain" description="EAL" evidence="3">
    <location>
        <begin position="331"/>
        <end position="585"/>
    </location>
</feature>
<proteinExistence type="predicted"/>
<dbReference type="SUPFAM" id="SSF55785">
    <property type="entry name" value="PYP-like sensor domain (PAS domain)"/>
    <property type="match status" value="1"/>
</dbReference>
<dbReference type="NCBIfam" id="TIGR00254">
    <property type="entry name" value="GGDEF"/>
    <property type="match status" value="1"/>
</dbReference>
<dbReference type="Gene3D" id="3.30.450.20">
    <property type="entry name" value="PAS domain"/>
    <property type="match status" value="1"/>
</dbReference>
<dbReference type="Proteomes" id="UP001230005">
    <property type="component" value="Unassembled WGS sequence"/>
</dbReference>
<dbReference type="SMART" id="SM00052">
    <property type="entry name" value="EAL"/>
    <property type="match status" value="1"/>
</dbReference>
<dbReference type="SUPFAM" id="SSF141868">
    <property type="entry name" value="EAL domain-like"/>
    <property type="match status" value="1"/>
</dbReference>
<dbReference type="Pfam" id="PF08448">
    <property type="entry name" value="PAS_4"/>
    <property type="match status" value="1"/>
</dbReference>
<dbReference type="InterPro" id="IPR035919">
    <property type="entry name" value="EAL_sf"/>
</dbReference>
<dbReference type="InterPro" id="IPR035965">
    <property type="entry name" value="PAS-like_dom_sf"/>
</dbReference>
<dbReference type="SUPFAM" id="SSF55073">
    <property type="entry name" value="Nucleotide cyclase"/>
    <property type="match status" value="1"/>
</dbReference>
<organism evidence="5 6">
    <name type="scientific">Evansella vedderi</name>
    <dbReference type="NCBI Taxonomy" id="38282"/>
    <lineage>
        <taxon>Bacteria</taxon>
        <taxon>Bacillati</taxon>
        <taxon>Bacillota</taxon>
        <taxon>Bacilli</taxon>
        <taxon>Bacillales</taxon>
        <taxon>Bacillaceae</taxon>
        <taxon>Evansella</taxon>
    </lineage>
</organism>
<dbReference type="InterPro" id="IPR029787">
    <property type="entry name" value="Nucleotide_cyclase"/>
</dbReference>
<feature type="domain" description="PAS" evidence="2">
    <location>
        <begin position="33"/>
        <end position="84"/>
    </location>
</feature>
<dbReference type="Pfam" id="PF00990">
    <property type="entry name" value="GGDEF"/>
    <property type="match status" value="1"/>
</dbReference>
<dbReference type="SMART" id="SM00091">
    <property type="entry name" value="PAS"/>
    <property type="match status" value="1"/>
</dbReference>
<dbReference type="InterPro" id="IPR001633">
    <property type="entry name" value="EAL_dom"/>
</dbReference>
<evidence type="ECO:0000313" key="5">
    <source>
        <dbReference type="EMBL" id="MDQ0256597.1"/>
    </source>
</evidence>
<keyword evidence="1" id="KW-0175">Coiled coil</keyword>
<dbReference type="CDD" id="cd01948">
    <property type="entry name" value="EAL"/>
    <property type="match status" value="1"/>
</dbReference>
<feature type="domain" description="GGDEF" evidence="4">
    <location>
        <begin position="189"/>
        <end position="322"/>
    </location>
</feature>
<dbReference type="InterPro" id="IPR000160">
    <property type="entry name" value="GGDEF_dom"/>
</dbReference>
<dbReference type="PROSITE" id="PS50883">
    <property type="entry name" value="EAL"/>
    <property type="match status" value="1"/>
</dbReference>
<evidence type="ECO:0000259" key="3">
    <source>
        <dbReference type="PROSITE" id="PS50883"/>
    </source>
</evidence>
<evidence type="ECO:0000259" key="2">
    <source>
        <dbReference type="PROSITE" id="PS50112"/>
    </source>
</evidence>
<dbReference type="InterPro" id="IPR043128">
    <property type="entry name" value="Rev_trsase/Diguanyl_cyclase"/>
</dbReference>
<dbReference type="RefSeq" id="WP_307328985.1">
    <property type="nucleotide sequence ID" value="NZ_JAUSUG010000018.1"/>
</dbReference>
<dbReference type="EMBL" id="JAUSUG010000018">
    <property type="protein sequence ID" value="MDQ0256597.1"/>
    <property type="molecule type" value="Genomic_DNA"/>
</dbReference>
<feature type="coiled-coil region" evidence="1">
    <location>
        <begin position="9"/>
        <end position="39"/>
    </location>
</feature>